<organism evidence="2 3">
    <name type="scientific">Lientehia hominis</name>
    <dbReference type="NCBI Taxonomy" id="2897778"/>
    <lineage>
        <taxon>Bacteria</taxon>
        <taxon>Bacillati</taxon>
        <taxon>Bacillota</taxon>
        <taxon>Clostridia</taxon>
        <taxon>Lachnospirales</taxon>
        <taxon>Lachnospiraceae</taxon>
        <taxon>Lientehia</taxon>
    </lineage>
</organism>
<evidence type="ECO:0000313" key="2">
    <source>
        <dbReference type="EMBL" id="MCD2492426.1"/>
    </source>
</evidence>
<keyword evidence="1" id="KW-0812">Transmembrane</keyword>
<gene>
    <name evidence="2" type="ORF">LQE92_07235</name>
</gene>
<dbReference type="RefSeq" id="WP_231062327.1">
    <property type="nucleotide sequence ID" value="NZ_JAJNOR010000004.1"/>
</dbReference>
<proteinExistence type="predicted"/>
<accession>A0AAP2RIM4</accession>
<protein>
    <submittedName>
        <fullName evidence="2">Uncharacterized protein</fullName>
    </submittedName>
</protein>
<name>A0AAP2RIM4_9FIRM</name>
<dbReference type="EMBL" id="JAJNOR010000004">
    <property type="protein sequence ID" value="MCD2492426.1"/>
    <property type="molecule type" value="Genomic_DNA"/>
</dbReference>
<dbReference type="AlphaFoldDB" id="A0AAP2RIM4"/>
<keyword evidence="3" id="KW-1185">Reference proteome</keyword>
<feature type="transmembrane region" description="Helical" evidence="1">
    <location>
        <begin position="22"/>
        <end position="40"/>
    </location>
</feature>
<comment type="caution">
    <text evidence="2">The sequence shown here is derived from an EMBL/GenBank/DDBJ whole genome shotgun (WGS) entry which is preliminary data.</text>
</comment>
<evidence type="ECO:0000256" key="1">
    <source>
        <dbReference type="SAM" id="Phobius"/>
    </source>
</evidence>
<evidence type="ECO:0000313" key="3">
    <source>
        <dbReference type="Proteomes" id="UP001299265"/>
    </source>
</evidence>
<reference evidence="2 3" key="1">
    <citation type="submission" date="2021-11" db="EMBL/GenBank/DDBJ databases">
        <title>Lacrimispora sp. nov. NSJ-141 isolated from human feces.</title>
        <authorList>
            <person name="Abdugheni R."/>
        </authorList>
    </citation>
    <scope>NUCLEOTIDE SEQUENCE [LARGE SCALE GENOMIC DNA]</scope>
    <source>
        <strain evidence="2 3">NSJ-141</strain>
    </source>
</reference>
<keyword evidence="1" id="KW-1133">Transmembrane helix</keyword>
<dbReference type="Proteomes" id="UP001299265">
    <property type="component" value="Unassembled WGS sequence"/>
</dbReference>
<sequence>MKCKKCLCKAWLESDWSKKDKTLYLMITLMAGFIAGMFLSPAKKKILFLRDNDWELCEDASGDDK</sequence>
<keyword evidence="1" id="KW-0472">Membrane</keyword>